<feature type="chain" id="PRO_5035163699" description="Ionotropic glutamate receptor C-terminal domain-containing protein" evidence="10">
    <location>
        <begin position="20"/>
        <end position="420"/>
    </location>
</feature>
<proteinExistence type="inferred from homology"/>
<dbReference type="Proteomes" id="UP000789390">
    <property type="component" value="Unassembled WGS sequence"/>
</dbReference>
<evidence type="ECO:0000313" key="12">
    <source>
        <dbReference type="EMBL" id="CAH0108321.1"/>
    </source>
</evidence>
<comment type="caution">
    <text evidence="12">The sequence shown here is derived from an EMBL/GenBank/DDBJ whole genome shotgun (WGS) entry which is preliminary data.</text>
</comment>
<dbReference type="EMBL" id="CAKKLH010000283">
    <property type="protein sequence ID" value="CAH0108321.1"/>
    <property type="molecule type" value="Genomic_DNA"/>
</dbReference>
<dbReference type="SUPFAM" id="SSF53850">
    <property type="entry name" value="Periplasmic binding protein-like II"/>
    <property type="match status" value="1"/>
</dbReference>
<comment type="subcellular location">
    <subcellularLocation>
        <location evidence="1">Cell membrane</location>
        <topology evidence="1">Multi-pass membrane protein</topology>
    </subcellularLocation>
</comment>
<keyword evidence="8" id="KW-0325">Glycoprotein</keyword>
<dbReference type="InterPro" id="IPR001320">
    <property type="entry name" value="Iontro_rcpt_C"/>
</dbReference>
<sequence>MKDVYLLLLFSLILNKTYCIVEADVSTLNGQHIVFGTLTQFSVVMCSTRNATGHITTVEGVGPEVLNALSHRFNFTYSVLQVNDTRLDKQNDDLPGLAYYVSNGKCDLVIGALVWIGLLIAISILSVVIYFFIRPTNWLSPNEIVTKNPISYKSVPPLTVGEIFFEIFRILLSQGGYFKKNRNTLYFIVGSWCLGALVLVCAYNSLLITYILGSNAYPLVDSIKNLVEKPDVKLVVDRGLGVDMVISSATEGLFKQLGDKLRSNPKSRCETTQDCVDLVKSGSYTYLQGIFVMLNAIEKDYKGTGKCLLALAREPDYSFSMMAWILRKQSPYTKFFRKGFMELHGAGLIDLWTRWDTDKRRNVMKCLNESDKRQQKKMSSNQTKITLKNFTGAFYVLIAGYVVSFVVFIGEKIYFKRMAN</sequence>
<organism evidence="12 13">
    <name type="scientific">Daphnia galeata</name>
    <dbReference type="NCBI Taxonomy" id="27404"/>
    <lineage>
        <taxon>Eukaryota</taxon>
        <taxon>Metazoa</taxon>
        <taxon>Ecdysozoa</taxon>
        <taxon>Arthropoda</taxon>
        <taxon>Crustacea</taxon>
        <taxon>Branchiopoda</taxon>
        <taxon>Diplostraca</taxon>
        <taxon>Cladocera</taxon>
        <taxon>Anomopoda</taxon>
        <taxon>Daphniidae</taxon>
        <taxon>Daphnia</taxon>
    </lineage>
</organism>
<evidence type="ECO:0000256" key="4">
    <source>
        <dbReference type="ARBA" id="ARBA00022692"/>
    </source>
</evidence>
<dbReference type="PANTHER" id="PTHR42643">
    <property type="entry name" value="IONOTROPIC RECEPTOR 20A-RELATED"/>
    <property type="match status" value="1"/>
</dbReference>
<protein>
    <recommendedName>
        <fullName evidence="11">Ionotropic glutamate receptor C-terminal domain-containing protein</fullName>
    </recommendedName>
</protein>
<keyword evidence="10" id="KW-0732">Signal</keyword>
<name>A0A8J2RZE8_9CRUS</name>
<feature type="transmembrane region" description="Helical" evidence="9">
    <location>
        <begin position="185"/>
        <end position="212"/>
    </location>
</feature>
<keyword evidence="7" id="KW-0675">Receptor</keyword>
<evidence type="ECO:0000256" key="7">
    <source>
        <dbReference type="ARBA" id="ARBA00023170"/>
    </source>
</evidence>
<feature type="signal peptide" evidence="10">
    <location>
        <begin position="1"/>
        <end position="19"/>
    </location>
</feature>
<evidence type="ECO:0000256" key="9">
    <source>
        <dbReference type="SAM" id="Phobius"/>
    </source>
</evidence>
<evidence type="ECO:0000256" key="1">
    <source>
        <dbReference type="ARBA" id="ARBA00004651"/>
    </source>
</evidence>
<keyword evidence="4 9" id="KW-0812">Transmembrane</keyword>
<dbReference type="Gene3D" id="1.10.287.70">
    <property type="match status" value="1"/>
</dbReference>
<comment type="similarity">
    <text evidence="2">Belongs to the glutamate-gated ion channel (TC 1.A.10.1) family.</text>
</comment>
<feature type="domain" description="Ionotropic glutamate receptor C-terminal" evidence="11">
    <location>
        <begin position="114"/>
        <end position="400"/>
    </location>
</feature>
<keyword evidence="3" id="KW-1003">Cell membrane</keyword>
<keyword evidence="6 9" id="KW-0472">Membrane</keyword>
<feature type="transmembrane region" description="Helical" evidence="9">
    <location>
        <begin position="108"/>
        <end position="133"/>
    </location>
</feature>
<keyword evidence="13" id="KW-1185">Reference proteome</keyword>
<reference evidence="12" key="1">
    <citation type="submission" date="2021-11" db="EMBL/GenBank/DDBJ databases">
        <authorList>
            <person name="Schell T."/>
        </authorList>
    </citation>
    <scope>NUCLEOTIDE SEQUENCE</scope>
    <source>
        <strain evidence="12">M5</strain>
    </source>
</reference>
<dbReference type="PANTHER" id="PTHR42643:SF24">
    <property type="entry name" value="IONOTROPIC RECEPTOR 60A"/>
    <property type="match status" value="1"/>
</dbReference>
<dbReference type="Gene3D" id="3.40.190.10">
    <property type="entry name" value="Periplasmic binding protein-like II"/>
    <property type="match status" value="1"/>
</dbReference>
<gene>
    <name evidence="12" type="ORF">DGAL_LOCUS11692</name>
</gene>
<evidence type="ECO:0000256" key="3">
    <source>
        <dbReference type="ARBA" id="ARBA00022475"/>
    </source>
</evidence>
<evidence type="ECO:0000313" key="13">
    <source>
        <dbReference type="Proteomes" id="UP000789390"/>
    </source>
</evidence>
<accession>A0A8J2RZE8</accession>
<evidence type="ECO:0000256" key="8">
    <source>
        <dbReference type="ARBA" id="ARBA00023180"/>
    </source>
</evidence>
<dbReference type="GO" id="GO:0050906">
    <property type="term" value="P:detection of stimulus involved in sensory perception"/>
    <property type="evidence" value="ECO:0007669"/>
    <property type="project" value="UniProtKB-ARBA"/>
</dbReference>
<dbReference type="GO" id="GO:0015276">
    <property type="term" value="F:ligand-gated monoatomic ion channel activity"/>
    <property type="evidence" value="ECO:0007669"/>
    <property type="project" value="InterPro"/>
</dbReference>
<evidence type="ECO:0000256" key="5">
    <source>
        <dbReference type="ARBA" id="ARBA00022989"/>
    </source>
</evidence>
<keyword evidence="5 9" id="KW-1133">Transmembrane helix</keyword>
<dbReference type="AlphaFoldDB" id="A0A8J2RZE8"/>
<dbReference type="OrthoDB" id="5984008at2759"/>
<dbReference type="GO" id="GO:0005886">
    <property type="term" value="C:plasma membrane"/>
    <property type="evidence" value="ECO:0007669"/>
    <property type="project" value="UniProtKB-SubCell"/>
</dbReference>
<dbReference type="InterPro" id="IPR052192">
    <property type="entry name" value="Insect_Ionotropic_Sensory_Rcpt"/>
</dbReference>
<evidence type="ECO:0000256" key="2">
    <source>
        <dbReference type="ARBA" id="ARBA00008685"/>
    </source>
</evidence>
<evidence type="ECO:0000259" key="11">
    <source>
        <dbReference type="Pfam" id="PF00060"/>
    </source>
</evidence>
<evidence type="ECO:0000256" key="10">
    <source>
        <dbReference type="SAM" id="SignalP"/>
    </source>
</evidence>
<feature type="transmembrane region" description="Helical" evidence="9">
    <location>
        <begin position="392"/>
        <end position="410"/>
    </location>
</feature>
<evidence type="ECO:0000256" key="6">
    <source>
        <dbReference type="ARBA" id="ARBA00023136"/>
    </source>
</evidence>
<dbReference type="Pfam" id="PF00060">
    <property type="entry name" value="Lig_chan"/>
    <property type="match status" value="1"/>
</dbReference>